<dbReference type="InterPro" id="IPR020846">
    <property type="entry name" value="MFS_dom"/>
</dbReference>
<dbReference type="InterPro" id="IPR036259">
    <property type="entry name" value="MFS_trans_sf"/>
</dbReference>
<feature type="transmembrane region" description="Helical" evidence="4">
    <location>
        <begin position="369"/>
        <end position="390"/>
    </location>
</feature>
<feature type="transmembrane region" description="Helical" evidence="4">
    <location>
        <begin position="306"/>
        <end position="332"/>
    </location>
</feature>
<feature type="transmembrane region" description="Helical" evidence="4">
    <location>
        <begin position="144"/>
        <end position="166"/>
    </location>
</feature>
<dbReference type="Gene3D" id="1.20.1250.20">
    <property type="entry name" value="MFS general substrate transporter like domains"/>
    <property type="match status" value="2"/>
</dbReference>
<dbReference type="PANTHER" id="PTHR23528:SF1">
    <property type="entry name" value="MAJOR FACILITATOR SUPERFAMILY (MFS) PROFILE DOMAIN-CONTAINING PROTEIN"/>
    <property type="match status" value="1"/>
</dbReference>
<dbReference type="Proteomes" id="UP001335183">
    <property type="component" value="Chromosome"/>
</dbReference>
<dbReference type="RefSeq" id="WP_338446715.1">
    <property type="nucleotide sequence ID" value="NZ_CP144918.1"/>
</dbReference>
<dbReference type="Pfam" id="PF07690">
    <property type="entry name" value="MFS_1"/>
    <property type="match status" value="1"/>
</dbReference>
<gene>
    <name evidence="6" type="ORF">V5F89_02660</name>
</gene>
<evidence type="ECO:0000313" key="7">
    <source>
        <dbReference type="Proteomes" id="UP001335183"/>
    </source>
</evidence>
<dbReference type="CDD" id="cd06174">
    <property type="entry name" value="MFS"/>
    <property type="match status" value="1"/>
</dbReference>
<feature type="transmembrane region" description="Helical" evidence="4">
    <location>
        <begin position="51"/>
        <end position="74"/>
    </location>
</feature>
<keyword evidence="7" id="KW-1185">Reference proteome</keyword>
<accession>A0ABZ2D4W7</accession>
<keyword evidence="1 4" id="KW-0812">Transmembrane</keyword>
<feature type="domain" description="Major facilitator superfamily (MFS) profile" evidence="5">
    <location>
        <begin position="211"/>
        <end position="400"/>
    </location>
</feature>
<evidence type="ECO:0000313" key="6">
    <source>
        <dbReference type="EMBL" id="WWA47828.1"/>
    </source>
</evidence>
<feature type="transmembrane region" description="Helical" evidence="4">
    <location>
        <begin position="344"/>
        <end position="363"/>
    </location>
</feature>
<proteinExistence type="predicted"/>
<dbReference type="InterPro" id="IPR011701">
    <property type="entry name" value="MFS"/>
</dbReference>
<dbReference type="PROSITE" id="PS50850">
    <property type="entry name" value="MFS"/>
    <property type="match status" value="1"/>
</dbReference>
<organism evidence="6 7">
    <name type="scientific">Pelagerythrobacter marensis</name>
    <dbReference type="NCBI Taxonomy" id="543877"/>
    <lineage>
        <taxon>Bacteria</taxon>
        <taxon>Pseudomonadati</taxon>
        <taxon>Pseudomonadota</taxon>
        <taxon>Alphaproteobacteria</taxon>
        <taxon>Sphingomonadales</taxon>
        <taxon>Erythrobacteraceae</taxon>
        <taxon>Pelagerythrobacter</taxon>
    </lineage>
</organism>
<reference evidence="6 7" key="1">
    <citation type="submission" date="2024-02" db="EMBL/GenBank/DDBJ databases">
        <title>The whole genome sequence of five bacterial samples isolated from Abu Dhabi Sabkha-shore region.</title>
        <authorList>
            <person name="Sudalaimuthuasari N."/>
            <person name="Sarfraz B."/>
            <person name="Tuyisabe J.D."/>
            <person name="Mugisha Ntwali L.D.M."/>
            <person name="Ali A.I.A.A."/>
            <person name="Almansoori S.Z.A."/>
            <person name="Alajami H.S.A."/>
            <person name="Almeqbaali A.A.S."/>
            <person name="Kundu B."/>
            <person name="Saeed E.E."/>
            <person name="Sukumarinath V."/>
            <person name="Mishra A.K."/>
            <person name="Hazzouri K.M."/>
            <person name="Almaskari R."/>
            <person name="Sharma A.K."/>
            <person name="Amiri K.M.A."/>
        </authorList>
    </citation>
    <scope>NUCLEOTIDE SEQUENCE [LARGE SCALE GENOMIC DNA]</scope>
    <source>
        <strain evidence="7">kcgeb_sd</strain>
    </source>
</reference>
<protein>
    <submittedName>
        <fullName evidence="6">MFS transporter</fullName>
    </submittedName>
</protein>
<feature type="transmembrane region" description="Helical" evidence="4">
    <location>
        <begin position="212"/>
        <end position="235"/>
    </location>
</feature>
<feature type="transmembrane region" description="Helical" evidence="4">
    <location>
        <begin position="247"/>
        <end position="270"/>
    </location>
</feature>
<evidence type="ECO:0000259" key="5">
    <source>
        <dbReference type="PROSITE" id="PS50850"/>
    </source>
</evidence>
<feature type="transmembrane region" description="Helical" evidence="4">
    <location>
        <begin position="86"/>
        <end position="105"/>
    </location>
</feature>
<evidence type="ECO:0000256" key="2">
    <source>
        <dbReference type="ARBA" id="ARBA00022989"/>
    </source>
</evidence>
<sequence>MDRFQPRARTAALLLAVALANAGGVVSYLPLFTLLLPLRVEALDELAKIDLLTATAVVGGIVASGANILFGWLSDLSATKGGGRRRWVVGGLVALALSYIGLSLAGTPAQLVLAVALAQAAINAVLAPLFAIIAEEVPARRKGIAGGMLALGNPVAAAFSVALLAQPDLVEMARFALVPAAAFALILPLLALRPRKEFLAPELAVPWERRDIVIASISRLLVQLSCATLTLYLLYYFKTLTQVEGDAAGLVGRVLTISYIIPLPVALAIGRWSDLAGTRKPFLFGAALVGTVGLIGMAFAETAWHGAIAFCVYATGTAVFLSLHVTFAMQLLPRPDRRGRDLGLVNLTNTVPAIIGTLIVWHLATPENFTPVLLTFAALKALGAVVILAARERPRAFAVQ</sequence>
<dbReference type="PANTHER" id="PTHR23528">
    <property type="match status" value="1"/>
</dbReference>
<evidence type="ECO:0000256" key="3">
    <source>
        <dbReference type="ARBA" id="ARBA00023136"/>
    </source>
</evidence>
<feature type="transmembrane region" description="Helical" evidence="4">
    <location>
        <begin position="172"/>
        <end position="192"/>
    </location>
</feature>
<name>A0ABZ2D4W7_9SPHN</name>
<evidence type="ECO:0000256" key="1">
    <source>
        <dbReference type="ARBA" id="ARBA00022692"/>
    </source>
</evidence>
<keyword evidence="3 4" id="KW-0472">Membrane</keyword>
<feature type="transmembrane region" description="Helical" evidence="4">
    <location>
        <begin position="111"/>
        <end position="132"/>
    </location>
</feature>
<keyword evidence="2 4" id="KW-1133">Transmembrane helix</keyword>
<dbReference type="SUPFAM" id="SSF103473">
    <property type="entry name" value="MFS general substrate transporter"/>
    <property type="match status" value="1"/>
</dbReference>
<dbReference type="EMBL" id="CP144918">
    <property type="protein sequence ID" value="WWA47828.1"/>
    <property type="molecule type" value="Genomic_DNA"/>
</dbReference>
<evidence type="ECO:0000256" key="4">
    <source>
        <dbReference type="SAM" id="Phobius"/>
    </source>
</evidence>
<feature type="transmembrane region" description="Helical" evidence="4">
    <location>
        <begin position="282"/>
        <end position="300"/>
    </location>
</feature>